<dbReference type="RefSeq" id="WP_072932404.1">
    <property type="nucleotide sequence ID" value="NZ_BMFL01000001.1"/>
</dbReference>
<evidence type="ECO:0000313" key="7">
    <source>
        <dbReference type="Proteomes" id="UP000184120"/>
    </source>
</evidence>
<dbReference type="EMBL" id="FRBH01000007">
    <property type="protein sequence ID" value="SHL26748.1"/>
    <property type="molecule type" value="Genomic_DNA"/>
</dbReference>
<dbReference type="Proteomes" id="UP000650994">
    <property type="component" value="Unassembled WGS sequence"/>
</dbReference>
<evidence type="ECO:0000313" key="6">
    <source>
        <dbReference type="EMBL" id="SHL26748.1"/>
    </source>
</evidence>
<dbReference type="AlphaFoldDB" id="A0A1M6Z8F9"/>
<dbReference type="InterPro" id="IPR019887">
    <property type="entry name" value="Tscrpt_reg_AsnC/Lrp_C"/>
</dbReference>
<dbReference type="SUPFAM" id="SSF46785">
    <property type="entry name" value="Winged helix' DNA-binding domain"/>
    <property type="match status" value="1"/>
</dbReference>
<evidence type="ECO:0000256" key="2">
    <source>
        <dbReference type="ARBA" id="ARBA00023125"/>
    </source>
</evidence>
<dbReference type="PROSITE" id="PS00519">
    <property type="entry name" value="HTH_ASNC_1"/>
    <property type="match status" value="1"/>
</dbReference>
<dbReference type="OrthoDB" id="9800326at2"/>
<keyword evidence="8" id="KW-1185">Reference proteome</keyword>
<dbReference type="InterPro" id="IPR019888">
    <property type="entry name" value="Tscrpt_reg_AsnC-like"/>
</dbReference>
<evidence type="ECO:0000256" key="1">
    <source>
        <dbReference type="ARBA" id="ARBA00023015"/>
    </source>
</evidence>
<dbReference type="Gene3D" id="3.30.70.920">
    <property type="match status" value="1"/>
</dbReference>
<dbReference type="EMBL" id="BMFL01000001">
    <property type="protein sequence ID" value="GGE86839.1"/>
    <property type="molecule type" value="Genomic_DNA"/>
</dbReference>
<dbReference type="GO" id="GO:0043565">
    <property type="term" value="F:sequence-specific DNA binding"/>
    <property type="evidence" value="ECO:0007669"/>
    <property type="project" value="InterPro"/>
</dbReference>
<keyword evidence="3" id="KW-0804">Transcription</keyword>
<protein>
    <submittedName>
        <fullName evidence="5 6">AsnC family transcriptional regulator</fullName>
    </submittedName>
</protein>
<proteinExistence type="predicted"/>
<sequence length="148" mass="16568">MNLDNLNLSILNELMHNSRITNTELGKKIGLTSPAVAERIKKMEEAGIIKSYSIDVDYEQLGINENVIIGIDIQYCNIPKFIEEVENINGVISVMKSTGDFCVIVHLIAKNMSKLEEVITKFSKHGNTSTFRILGTPYKSVPKVKDLK</sequence>
<name>A0A1M6Z8F9_9FLAO</name>
<reference evidence="8" key="4">
    <citation type="journal article" date="2019" name="Int. J. Syst. Evol. Microbiol.">
        <title>The Global Catalogue of Microorganisms (GCM) 10K type strain sequencing project: providing services to taxonomists for standard genome sequencing and annotation.</title>
        <authorList>
            <consortium name="The Broad Institute Genomics Platform"/>
            <consortium name="The Broad Institute Genome Sequencing Center for Infectious Disease"/>
            <person name="Wu L."/>
            <person name="Ma J."/>
        </authorList>
    </citation>
    <scope>NUCLEOTIDE SEQUENCE [LARGE SCALE GENOMIC DNA]</scope>
    <source>
        <strain evidence="8">CGMCC 1.12707</strain>
    </source>
</reference>
<dbReference type="InterPro" id="IPR000485">
    <property type="entry name" value="AsnC-type_HTH_dom"/>
</dbReference>
<keyword evidence="2" id="KW-0238">DNA-binding</keyword>
<reference evidence="5" key="1">
    <citation type="journal article" date="2014" name="Int. J. Syst. Evol. Microbiol.">
        <title>Complete genome of a new Firmicutes species belonging to the dominant human colonic microbiota ('Ruminococcus bicirculans') reveals two chromosomes and a selective capacity to utilize plant glucans.</title>
        <authorList>
            <consortium name="NISC Comparative Sequencing Program"/>
            <person name="Wegmann U."/>
            <person name="Louis P."/>
            <person name="Goesmann A."/>
            <person name="Henrissat B."/>
            <person name="Duncan S.H."/>
            <person name="Flint H.J."/>
        </authorList>
    </citation>
    <scope>NUCLEOTIDE SEQUENCE</scope>
    <source>
        <strain evidence="5">CGMCC 1.12707</strain>
    </source>
</reference>
<keyword evidence="1" id="KW-0805">Transcription regulation</keyword>
<feature type="domain" description="HTH asnC-type" evidence="4">
    <location>
        <begin position="3"/>
        <end position="64"/>
    </location>
</feature>
<dbReference type="InterPro" id="IPR036388">
    <property type="entry name" value="WH-like_DNA-bd_sf"/>
</dbReference>
<dbReference type="PRINTS" id="PR00033">
    <property type="entry name" value="HTHASNC"/>
</dbReference>
<reference evidence="7" key="2">
    <citation type="submission" date="2016-11" db="EMBL/GenBank/DDBJ databases">
        <authorList>
            <person name="Varghese N."/>
            <person name="Submissions S."/>
        </authorList>
    </citation>
    <scope>NUCLEOTIDE SEQUENCE [LARGE SCALE GENOMIC DNA]</scope>
    <source>
        <strain evidence="7">DSM 27989</strain>
    </source>
</reference>
<dbReference type="SMART" id="SM00344">
    <property type="entry name" value="HTH_ASNC"/>
    <property type="match status" value="1"/>
</dbReference>
<reference evidence="6" key="3">
    <citation type="submission" date="2016-11" db="EMBL/GenBank/DDBJ databases">
        <authorList>
            <person name="Jaros S."/>
            <person name="Januszkiewicz K."/>
            <person name="Wedrychowicz H."/>
        </authorList>
    </citation>
    <scope>NUCLEOTIDE SEQUENCE [LARGE SCALE GENOMIC DNA]</scope>
    <source>
        <strain evidence="6">DSM 27989</strain>
    </source>
</reference>
<dbReference type="PANTHER" id="PTHR30154:SF53">
    <property type="entry name" value="HTH-TYPE TRANSCRIPTIONAL REGULATOR LRPC"/>
    <property type="match status" value="1"/>
</dbReference>
<dbReference type="PANTHER" id="PTHR30154">
    <property type="entry name" value="LEUCINE-RESPONSIVE REGULATORY PROTEIN"/>
    <property type="match status" value="1"/>
</dbReference>
<dbReference type="Pfam" id="PF13412">
    <property type="entry name" value="HTH_24"/>
    <property type="match status" value="1"/>
</dbReference>
<dbReference type="Pfam" id="PF01037">
    <property type="entry name" value="AsnC_trans_reg"/>
    <property type="match status" value="1"/>
</dbReference>
<dbReference type="GO" id="GO:0006355">
    <property type="term" value="P:regulation of DNA-templated transcription"/>
    <property type="evidence" value="ECO:0007669"/>
    <property type="project" value="UniProtKB-ARBA"/>
</dbReference>
<dbReference type="InterPro" id="IPR019885">
    <property type="entry name" value="Tscrpt_reg_HTH_AsnC-type_CS"/>
</dbReference>
<organism evidence="6 7">
    <name type="scientific">Chishuiella changwenlii</name>
    <dbReference type="NCBI Taxonomy" id="1434701"/>
    <lineage>
        <taxon>Bacteria</taxon>
        <taxon>Pseudomonadati</taxon>
        <taxon>Bacteroidota</taxon>
        <taxon>Flavobacteriia</taxon>
        <taxon>Flavobacteriales</taxon>
        <taxon>Weeksellaceae</taxon>
        <taxon>Chishuiella</taxon>
    </lineage>
</organism>
<accession>A0A1M6Z8F9</accession>
<evidence type="ECO:0000313" key="8">
    <source>
        <dbReference type="Proteomes" id="UP000650994"/>
    </source>
</evidence>
<gene>
    <name evidence="5" type="ORF">GCM10010984_00790</name>
    <name evidence="6" type="ORF">SAMN05443634_107210</name>
</gene>
<dbReference type="InterPro" id="IPR036390">
    <property type="entry name" value="WH_DNA-bd_sf"/>
</dbReference>
<dbReference type="CDD" id="cd00090">
    <property type="entry name" value="HTH_ARSR"/>
    <property type="match status" value="1"/>
</dbReference>
<dbReference type="STRING" id="1434701.SAMN05443634_107210"/>
<dbReference type="GO" id="GO:0005829">
    <property type="term" value="C:cytosol"/>
    <property type="evidence" value="ECO:0007669"/>
    <property type="project" value="TreeGrafter"/>
</dbReference>
<evidence type="ECO:0000256" key="3">
    <source>
        <dbReference type="ARBA" id="ARBA00023163"/>
    </source>
</evidence>
<evidence type="ECO:0000259" key="4">
    <source>
        <dbReference type="PROSITE" id="PS50956"/>
    </source>
</evidence>
<dbReference type="SUPFAM" id="SSF54909">
    <property type="entry name" value="Dimeric alpha+beta barrel"/>
    <property type="match status" value="1"/>
</dbReference>
<evidence type="ECO:0000313" key="5">
    <source>
        <dbReference type="EMBL" id="GGE86839.1"/>
    </source>
</evidence>
<dbReference type="PROSITE" id="PS50956">
    <property type="entry name" value="HTH_ASNC_2"/>
    <property type="match status" value="1"/>
</dbReference>
<dbReference type="InterPro" id="IPR011008">
    <property type="entry name" value="Dimeric_a/b-barrel"/>
</dbReference>
<dbReference type="Proteomes" id="UP000184120">
    <property type="component" value="Unassembled WGS sequence"/>
</dbReference>
<dbReference type="InterPro" id="IPR011991">
    <property type="entry name" value="ArsR-like_HTH"/>
</dbReference>
<dbReference type="Gene3D" id="1.10.10.10">
    <property type="entry name" value="Winged helix-like DNA-binding domain superfamily/Winged helix DNA-binding domain"/>
    <property type="match status" value="1"/>
</dbReference>
<reference evidence="5" key="5">
    <citation type="submission" date="2024-05" db="EMBL/GenBank/DDBJ databases">
        <authorList>
            <person name="Sun Q."/>
            <person name="Zhou Y."/>
        </authorList>
    </citation>
    <scope>NUCLEOTIDE SEQUENCE</scope>
    <source>
        <strain evidence="5">CGMCC 1.12707</strain>
    </source>
</reference>
<dbReference type="GO" id="GO:0043200">
    <property type="term" value="P:response to amino acid"/>
    <property type="evidence" value="ECO:0007669"/>
    <property type="project" value="TreeGrafter"/>
</dbReference>